<evidence type="ECO:0000313" key="3">
    <source>
        <dbReference type="Proteomes" id="UP000046176"/>
    </source>
</evidence>
<dbReference type="AlphaFoldDB" id="A0A0T7FA37"/>
<proteinExistence type="predicted"/>
<dbReference type="Gene3D" id="3.40.630.30">
    <property type="match status" value="1"/>
</dbReference>
<dbReference type="Pfam" id="PF13673">
    <property type="entry name" value="Acetyltransf_10"/>
    <property type="match status" value="1"/>
</dbReference>
<evidence type="ECO:0000313" key="2">
    <source>
        <dbReference type="EMBL" id="CDZ31882.1"/>
    </source>
</evidence>
<reference evidence="2 3" key="1">
    <citation type="submission" date="2014-08" db="EMBL/GenBank/DDBJ databases">
        <authorList>
            <person name="Chen Y.-H."/>
        </authorList>
    </citation>
    <scope>NUCLEOTIDE SEQUENCE [LARGE SCALE GENOMIC DNA]</scope>
</reference>
<evidence type="ECO:0000259" key="1">
    <source>
        <dbReference type="PROSITE" id="PS51186"/>
    </source>
</evidence>
<dbReference type="Proteomes" id="UP000046176">
    <property type="component" value="Unassembled WGS sequence"/>
</dbReference>
<dbReference type="InterPro" id="IPR000182">
    <property type="entry name" value="GNAT_dom"/>
</dbReference>
<name>A0A0T7FA37_NEOGA</name>
<dbReference type="CDD" id="cd04301">
    <property type="entry name" value="NAT_SF"/>
    <property type="match status" value="1"/>
</dbReference>
<dbReference type="GO" id="GO:0016747">
    <property type="term" value="F:acyltransferase activity, transferring groups other than amino-acyl groups"/>
    <property type="evidence" value="ECO:0007669"/>
    <property type="project" value="InterPro"/>
</dbReference>
<dbReference type="EMBL" id="CCRH01000002">
    <property type="protein sequence ID" value="CDZ31882.1"/>
    <property type="molecule type" value="Genomic_DNA"/>
</dbReference>
<sequence>MAFLIVPANEPLLAEIEIWLDAEEAIYKRASKEWEEADYEGDRPVRGFRCNWDSAKDRWREGRAKMHVLMVEDKPIGFLDGTDILEIRPDLRGKGYGRILADFMIQSAWDEGRSVVEIEIAPASAEPFWLRMGFTLVEDRQGYGGGTFAYKILPRTFDLGDGERVEYAISFFTAKARYSPEPKPFVEYTGEGVRLANGHIQLPGRAFCFNPTDDQHVDYFVKIEVDGDILHFDKAKYQESELCGVQRDAGGDFYIERISPEPGTSAQ</sequence>
<dbReference type="InterPro" id="IPR016181">
    <property type="entry name" value="Acyl_CoA_acyltransferase"/>
</dbReference>
<dbReference type="OrthoDB" id="9815041at2"/>
<dbReference type="RefSeq" id="WP_046664973.1">
    <property type="nucleotide sequence ID" value="NZ_CCRH01000002.1"/>
</dbReference>
<accession>A0A0T7FA37</accession>
<organism evidence="2 3">
    <name type="scientific">Neorhizobium galegae bv. officinalis</name>
    <dbReference type="NCBI Taxonomy" id="323656"/>
    <lineage>
        <taxon>Bacteria</taxon>
        <taxon>Pseudomonadati</taxon>
        <taxon>Pseudomonadota</taxon>
        <taxon>Alphaproteobacteria</taxon>
        <taxon>Hyphomicrobiales</taxon>
        <taxon>Rhizobiaceae</taxon>
        <taxon>Rhizobium/Agrobacterium group</taxon>
        <taxon>Neorhizobium</taxon>
    </lineage>
</organism>
<dbReference type="PROSITE" id="PS51186">
    <property type="entry name" value="GNAT"/>
    <property type="match status" value="1"/>
</dbReference>
<gene>
    <name evidence="2" type="ORF">NGAL_HAMBI1145_06500</name>
</gene>
<protein>
    <recommendedName>
        <fullName evidence="1">N-acetyltransferase domain-containing protein</fullName>
    </recommendedName>
</protein>
<feature type="domain" description="N-acetyltransferase" evidence="1">
    <location>
        <begin position="3"/>
        <end position="156"/>
    </location>
</feature>
<dbReference type="SUPFAM" id="SSF55729">
    <property type="entry name" value="Acyl-CoA N-acyltransferases (Nat)"/>
    <property type="match status" value="1"/>
</dbReference>